<feature type="compositionally biased region" description="Polar residues" evidence="1">
    <location>
        <begin position="535"/>
        <end position="552"/>
    </location>
</feature>
<dbReference type="Proteomes" id="UP001370490">
    <property type="component" value="Unassembled WGS sequence"/>
</dbReference>
<name>A0AAN8W7A5_9MAGN</name>
<dbReference type="AlphaFoldDB" id="A0AAN8W7A5"/>
<accession>A0AAN8W7A5</accession>
<organism evidence="2 3">
    <name type="scientific">Dillenia turbinata</name>
    <dbReference type="NCBI Taxonomy" id="194707"/>
    <lineage>
        <taxon>Eukaryota</taxon>
        <taxon>Viridiplantae</taxon>
        <taxon>Streptophyta</taxon>
        <taxon>Embryophyta</taxon>
        <taxon>Tracheophyta</taxon>
        <taxon>Spermatophyta</taxon>
        <taxon>Magnoliopsida</taxon>
        <taxon>eudicotyledons</taxon>
        <taxon>Gunneridae</taxon>
        <taxon>Pentapetalae</taxon>
        <taxon>Dilleniales</taxon>
        <taxon>Dilleniaceae</taxon>
        <taxon>Dillenia</taxon>
    </lineage>
</organism>
<comment type="caution">
    <text evidence="2">The sequence shown here is derived from an EMBL/GenBank/DDBJ whole genome shotgun (WGS) entry which is preliminary data.</text>
</comment>
<feature type="region of interest" description="Disordered" evidence="1">
    <location>
        <begin position="535"/>
        <end position="555"/>
    </location>
</feature>
<dbReference type="InterPro" id="IPR036322">
    <property type="entry name" value="WD40_repeat_dom_sf"/>
</dbReference>
<dbReference type="SUPFAM" id="SSF50978">
    <property type="entry name" value="WD40 repeat-like"/>
    <property type="match status" value="1"/>
</dbReference>
<gene>
    <name evidence="2" type="ORF">RJ641_028523</name>
</gene>
<evidence type="ECO:0000256" key="1">
    <source>
        <dbReference type="SAM" id="MobiDB-lite"/>
    </source>
</evidence>
<dbReference type="GO" id="GO:0045159">
    <property type="term" value="F:myosin II binding"/>
    <property type="evidence" value="ECO:0007669"/>
    <property type="project" value="TreeGrafter"/>
</dbReference>
<evidence type="ECO:0000313" key="3">
    <source>
        <dbReference type="Proteomes" id="UP001370490"/>
    </source>
</evidence>
<protein>
    <submittedName>
        <fullName evidence="2">Uncharacterized protein</fullName>
    </submittedName>
</protein>
<dbReference type="GO" id="GO:0005737">
    <property type="term" value="C:cytoplasm"/>
    <property type="evidence" value="ECO:0007669"/>
    <property type="project" value="TreeGrafter"/>
</dbReference>
<evidence type="ECO:0000313" key="2">
    <source>
        <dbReference type="EMBL" id="KAK6943146.1"/>
    </source>
</evidence>
<dbReference type="GO" id="GO:0019905">
    <property type="term" value="F:syntaxin binding"/>
    <property type="evidence" value="ECO:0007669"/>
    <property type="project" value="TreeGrafter"/>
</dbReference>
<dbReference type="GO" id="GO:0006893">
    <property type="term" value="P:Golgi to plasma membrane transport"/>
    <property type="evidence" value="ECO:0007669"/>
    <property type="project" value="TreeGrafter"/>
</dbReference>
<reference evidence="2 3" key="1">
    <citation type="submission" date="2023-12" db="EMBL/GenBank/DDBJ databases">
        <title>A high-quality genome assembly for Dillenia turbinata (Dilleniales).</title>
        <authorList>
            <person name="Chanderbali A."/>
        </authorList>
    </citation>
    <scope>NUCLEOTIDE SEQUENCE [LARGE SCALE GENOMIC DNA]</scope>
    <source>
        <strain evidence="2">LSX21</strain>
        <tissue evidence="2">Leaf</tissue>
    </source>
</reference>
<dbReference type="GO" id="GO:0005096">
    <property type="term" value="F:GTPase activator activity"/>
    <property type="evidence" value="ECO:0007669"/>
    <property type="project" value="TreeGrafter"/>
</dbReference>
<proteinExistence type="predicted"/>
<dbReference type="PANTHER" id="PTHR10241">
    <property type="entry name" value="LETHAL 2 GIANT LARVAE PROTEIN"/>
    <property type="match status" value="1"/>
</dbReference>
<dbReference type="GO" id="GO:0005886">
    <property type="term" value="C:plasma membrane"/>
    <property type="evidence" value="ECO:0007669"/>
    <property type="project" value="TreeGrafter"/>
</dbReference>
<dbReference type="GO" id="GO:0006887">
    <property type="term" value="P:exocytosis"/>
    <property type="evidence" value="ECO:0007669"/>
    <property type="project" value="TreeGrafter"/>
</dbReference>
<sequence>MIAKRLLHKGLHNLQQKVKHGDLSTADLDPRISIHHGIPSTGSLLPYNPILLLLAIGTLSSVHYSVARFVSAFILYYLNENLFILQFLKNWGRIVTIFIDNNIQVWNLESRCITCSIQWESNITAISVIHGSSYVYYPDVKHCSSFKLLGLCLLTANPLLECSLNLLLLGIGKTRLLDNILLDLVNFITLFPENLLSMKPDKTTNSIRVWLSFCVIIGLMELRLYCSVLIAYENELTMKDVVVDSATEVKDTPLDYLSEQHLEDKEITALCWASSSGSILSVGHMDSDILFWNMSTVSSSKGQQAGSSHDIVVKLQFSSAKRRLPVIVLHWLANGRSQVDGDGQRFIYGGDELGSEESRVLNLEWSSGMETLTSVCCLDLILNGSFADMILLHTGGISWRNQSSCLFVLTNPGQLHYYDENFLSASSFQQERKLLSIVETLPELSEVCIYNLSGDLDEASYHYVTEDNSTGDFSSYINYEFHPIPKSFFLVMGQDVVQGLPVVEHGLRVFVAVFDLSLLSGLYLTDCLSDGSNSASQASCGNQPEQSTSNPALKNEMMKDNTQDGIISQEELSSSELAPSKYGLLDSFVLLCCEDALRLYSSKFVIQRNLQLSLLLSLSVALGLVCNNKPVCKVKPFVPCCWSTTVKKGEICALALLYQNGVVEIRSLPDLELACRSSPMSILGWNFKAHMNKTMGSDDNGHIALVFFYLVARIPESFPEPHDKVLAAAAAAAAAGFSSYQKVKKDAFSASAQARNKLAECQHKLEEDRDGCPKIVNLGSAKTDISTKGKNMASRKDDNKKRGIHVRMPLFIRVL</sequence>
<keyword evidence="3" id="KW-1185">Reference proteome</keyword>
<dbReference type="PANTHER" id="PTHR10241:SF25">
    <property type="entry name" value="TOMOSYN, ISOFORM C"/>
    <property type="match status" value="1"/>
</dbReference>
<dbReference type="EMBL" id="JBAMMX010000004">
    <property type="protein sequence ID" value="KAK6943146.1"/>
    <property type="molecule type" value="Genomic_DNA"/>
</dbReference>